<dbReference type="InterPro" id="IPR011055">
    <property type="entry name" value="Dup_hybrid_motif"/>
</dbReference>
<dbReference type="Gene3D" id="3.10.350.10">
    <property type="entry name" value="LysM domain"/>
    <property type="match status" value="1"/>
</dbReference>
<dbReference type="Gene3D" id="2.20.230.10">
    <property type="entry name" value="Resuscitation-promoting factor rpfb"/>
    <property type="match status" value="1"/>
</dbReference>
<dbReference type="SMART" id="SM00257">
    <property type="entry name" value="LysM"/>
    <property type="match status" value="1"/>
</dbReference>
<dbReference type="PROSITE" id="PS51109">
    <property type="entry name" value="G5"/>
    <property type="match status" value="1"/>
</dbReference>
<protein>
    <recommendedName>
        <fullName evidence="7">Peptidase M23</fullName>
    </recommendedName>
</protein>
<name>A0A229UX14_9BACL</name>
<dbReference type="Proteomes" id="UP000215509">
    <property type="component" value="Unassembled WGS sequence"/>
</dbReference>
<dbReference type="Gene3D" id="2.70.70.10">
    <property type="entry name" value="Glucose Permease (Domain IIA)"/>
    <property type="match status" value="1"/>
</dbReference>
<dbReference type="SUPFAM" id="SSF54106">
    <property type="entry name" value="LysM domain"/>
    <property type="match status" value="1"/>
</dbReference>
<dbReference type="GO" id="GO:0004222">
    <property type="term" value="F:metalloendopeptidase activity"/>
    <property type="evidence" value="ECO:0007669"/>
    <property type="project" value="TreeGrafter"/>
</dbReference>
<dbReference type="SMART" id="SM01208">
    <property type="entry name" value="G5"/>
    <property type="match status" value="1"/>
</dbReference>
<evidence type="ECO:0000313" key="6">
    <source>
        <dbReference type="Proteomes" id="UP000215509"/>
    </source>
</evidence>
<dbReference type="InterPro" id="IPR016047">
    <property type="entry name" value="M23ase_b-sheet_dom"/>
</dbReference>
<keyword evidence="2" id="KW-0472">Membrane</keyword>
<evidence type="ECO:0000259" key="4">
    <source>
        <dbReference type="PROSITE" id="PS51782"/>
    </source>
</evidence>
<dbReference type="PROSITE" id="PS51782">
    <property type="entry name" value="LYSM"/>
    <property type="match status" value="1"/>
</dbReference>
<dbReference type="InterPro" id="IPR050570">
    <property type="entry name" value="Cell_wall_metabolism_enzyme"/>
</dbReference>
<dbReference type="Pfam" id="PF01476">
    <property type="entry name" value="LysM"/>
    <property type="match status" value="1"/>
</dbReference>
<keyword evidence="2" id="KW-0812">Transmembrane</keyword>
<dbReference type="CDD" id="cd00118">
    <property type="entry name" value="LysM"/>
    <property type="match status" value="1"/>
</dbReference>
<organism evidence="5 6">
    <name type="scientific">Paenibacillus rigui</name>
    <dbReference type="NCBI Taxonomy" id="554312"/>
    <lineage>
        <taxon>Bacteria</taxon>
        <taxon>Bacillati</taxon>
        <taxon>Bacillota</taxon>
        <taxon>Bacilli</taxon>
        <taxon>Bacillales</taxon>
        <taxon>Paenibacillaceae</taxon>
        <taxon>Paenibacillus</taxon>
    </lineage>
</organism>
<dbReference type="CDD" id="cd12797">
    <property type="entry name" value="M23_peptidase"/>
    <property type="match status" value="1"/>
</dbReference>
<gene>
    <name evidence="5" type="ORF">CF651_02675</name>
</gene>
<evidence type="ECO:0000256" key="2">
    <source>
        <dbReference type="SAM" id="Phobius"/>
    </source>
</evidence>
<evidence type="ECO:0000313" key="5">
    <source>
        <dbReference type="EMBL" id="OXM88016.1"/>
    </source>
</evidence>
<keyword evidence="6" id="KW-1185">Reference proteome</keyword>
<keyword evidence="1" id="KW-0732">Signal</keyword>
<dbReference type="Pfam" id="PF07501">
    <property type="entry name" value="G5"/>
    <property type="match status" value="1"/>
</dbReference>
<keyword evidence="2" id="KW-1133">Transmembrane helix</keyword>
<dbReference type="Pfam" id="PF01551">
    <property type="entry name" value="Peptidase_M23"/>
    <property type="match status" value="1"/>
</dbReference>
<comment type="caution">
    <text evidence="5">The sequence shown here is derived from an EMBL/GenBank/DDBJ whole genome shotgun (WGS) entry which is preliminary data.</text>
</comment>
<dbReference type="InterPro" id="IPR018392">
    <property type="entry name" value="LysM"/>
</dbReference>
<evidence type="ECO:0000259" key="3">
    <source>
        <dbReference type="PROSITE" id="PS51109"/>
    </source>
</evidence>
<dbReference type="InterPro" id="IPR011098">
    <property type="entry name" value="G5_dom"/>
</dbReference>
<evidence type="ECO:0000256" key="1">
    <source>
        <dbReference type="ARBA" id="ARBA00022729"/>
    </source>
</evidence>
<feature type="domain" description="G5" evidence="3">
    <location>
        <begin position="243"/>
        <end position="324"/>
    </location>
</feature>
<reference evidence="5 6" key="1">
    <citation type="submission" date="2017-07" db="EMBL/GenBank/DDBJ databases">
        <title>Genome sequencing and assembly of Paenibacillus rigui.</title>
        <authorList>
            <person name="Mayilraj S."/>
        </authorList>
    </citation>
    <scope>NUCLEOTIDE SEQUENCE [LARGE SCALE GENOMIC DNA]</scope>
    <source>
        <strain evidence="5 6">JCM 16352</strain>
    </source>
</reference>
<feature type="domain" description="LysM" evidence="4">
    <location>
        <begin position="193"/>
        <end position="237"/>
    </location>
</feature>
<dbReference type="PANTHER" id="PTHR21666">
    <property type="entry name" value="PEPTIDASE-RELATED"/>
    <property type="match status" value="1"/>
</dbReference>
<dbReference type="PANTHER" id="PTHR21666:SF270">
    <property type="entry name" value="MUREIN HYDROLASE ACTIVATOR ENVC"/>
    <property type="match status" value="1"/>
</dbReference>
<accession>A0A229UX14</accession>
<dbReference type="EMBL" id="NMQW01000002">
    <property type="protein sequence ID" value="OXM88016.1"/>
    <property type="molecule type" value="Genomic_DNA"/>
</dbReference>
<dbReference type="InterPro" id="IPR036779">
    <property type="entry name" value="LysM_dom_sf"/>
</dbReference>
<sequence>MEHLTSWKKDKWLIVGASFMTVLALLFSALYYYMLQHMVTRYHVWVGTERVGVVSSPGIVEEWLRLKQEQVKQQNPEVQTNVLIGDLHYITEQAYKATYDNEAIKSALEQKIRIVLSGIQIRIDGKPLGQVKDESSALQLLEQYKRKFASGEDVVSAEFTQNIELAPVALNAGQISGNEELLDKIEAGAAQPIRYQVQKGDCLSCIAHKFHVTQQTIYELNPSLKGTLIRAGDELILSEIQPLLTVKTVQKRTETKEIPFDTQYVDEPELKEGTKQVMTLGENGLKQTTYLTTRMNGKWVEEQAENETIVRPAVQALVKRGTKVIPGVGTGSFAWPVYQAKLTSEYGKRWGTFHPGTDMVSEQSAILAADRGKVIFAGWKSGYGNCIIIDHQNGYSTLYGHMSQILVSDKEAVEKGEKIGIMGRTGNATGVHLHFEVRVGERQENPLRFLRPSAE</sequence>
<proteinExistence type="predicted"/>
<dbReference type="OrthoDB" id="9805799at2"/>
<evidence type="ECO:0008006" key="7">
    <source>
        <dbReference type="Google" id="ProtNLM"/>
    </source>
</evidence>
<dbReference type="SUPFAM" id="SSF51261">
    <property type="entry name" value="Duplicated hybrid motif"/>
    <property type="match status" value="1"/>
</dbReference>
<dbReference type="AlphaFoldDB" id="A0A229UX14"/>
<feature type="transmembrane region" description="Helical" evidence="2">
    <location>
        <begin position="12"/>
        <end position="34"/>
    </location>
</feature>